<sequence>MTKVSGFGKGSGQDKKKKKAPNKHQVAANKYDEMKDKGLPEFNVFVRIKGKEWVPAGSMAVQRSNQISRAIFQQEAELLKGAIRLYPVLRKFKDDLEYGYRLKEFPDEEITVAILPPPTIGDKFKYAFTKAKEYLNGVVKKPQDK</sequence>
<comment type="caution">
    <text evidence="2">The sequence shown here is derived from an EMBL/GenBank/DDBJ whole genome shotgun (WGS) entry which is preliminary data.</text>
</comment>
<dbReference type="InterPro" id="IPR045388">
    <property type="entry name" value="HHL1-like"/>
</dbReference>
<dbReference type="EMBL" id="VBTY01000133">
    <property type="protein sequence ID" value="MDG3495889.1"/>
    <property type="molecule type" value="Genomic_DNA"/>
</dbReference>
<gene>
    <name evidence="2" type="ORF">FEV09_15170</name>
</gene>
<protein>
    <submittedName>
        <fullName evidence="2">DUF6523 family protein</fullName>
    </submittedName>
</protein>
<dbReference type="Pfam" id="PF20133">
    <property type="entry name" value="HHL1-like"/>
    <property type="match status" value="1"/>
</dbReference>
<proteinExistence type="predicted"/>
<name>A0A9X4MAA2_9CYAN</name>
<evidence type="ECO:0000256" key="1">
    <source>
        <dbReference type="SAM" id="MobiDB-lite"/>
    </source>
</evidence>
<dbReference type="Proteomes" id="UP001152872">
    <property type="component" value="Unassembled WGS sequence"/>
</dbReference>
<dbReference type="AlphaFoldDB" id="A0A9X4MAA2"/>
<dbReference type="RefSeq" id="WP_009628035.1">
    <property type="nucleotide sequence ID" value="NZ_VBTY01000133.1"/>
</dbReference>
<keyword evidence="3" id="KW-1185">Reference proteome</keyword>
<feature type="region of interest" description="Disordered" evidence="1">
    <location>
        <begin position="1"/>
        <end position="30"/>
    </location>
</feature>
<accession>A0A9X4MAA2</accession>
<evidence type="ECO:0000313" key="2">
    <source>
        <dbReference type="EMBL" id="MDG3495889.1"/>
    </source>
</evidence>
<reference evidence="2" key="1">
    <citation type="submission" date="2019-05" db="EMBL/GenBank/DDBJ databases">
        <title>Whole genome sequencing of Pseudanabaena catenata USMAC16.</title>
        <authorList>
            <person name="Khan Z."/>
            <person name="Omar W.M."/>
            <person name="Convey P."/>
            <person name="Merican F."/>
            <person name="Najimudin N."/>
        </authorList>
    </citation>
    <scope>NUCLEOTIDE SEQUENCE</scope>
    <source>
        <strain evidence="2">USMAC16</strain>
    </source>
</reference>
<organism evidence="2 3">
    <name type="scientific">Pseudanabaena catenata USMAC16</name>
    <dbReference type="NCBI Taxonomy" id="1855837"/>
    <lineage>
        <taxon>Bacteria</taxon>
        <taxon>Bacillati</taxon>
        <taxon>Cyanobacteriota</taxon>
        <taxon>Cyanophyceae</taxon>
        <taxon>Pseudanabaenales</taxon>
        <taxon>Pseudanabaenaceae</taxon>
        <taxon>Pseudanabaena</taxon>
    </lineage>
</organism>
<evidence type="ECO:0000313" key="3">
    <source>
        <dbReference type="Proteomes" id="UP001152872"/>
    </source>
</evidence>